<dbReference type="Gene3D" id="3.40.630.40">
    <property type="entry name" value="Zn-dependent exopeptidases"/>
    <property type="match status" value="1"/>
</dbReference>
<dbReference type="Proteomes" id="UP001054902">
    <property type="component" value="Unassembled WGS sequence"/>
</dbReference>
<protein>
    <submittedName>
        <fullName evidence="2">Uncharacterized protein</fullName>
    </submittedName>
</protein>
<evidence type="ECO:0000313" key="3">
    <source>
        <dbReference type="Proteomes" id="UP001054902"/>
    </source>
</evidence>
<evidence type="ECO:0000256" key="1">
    <source>
        <dbReference type="SAM" id="SignalP"/>
    </source>
</evidence>
<keyword evidence="3" id="KW-1185">Reference proteome</keyword>
<organism evidence="2 3">
    <name type="scientific">Chaetoceros tenuissimus</name>
    <dbReference type="NCBI Taxonomy" id="426638"/>
    <lineage>
        <taxon>Eukaryota</taxon>
        <taxon>Sar</taxon>
        <taxon>Stramenopiles</taxon>
        <taxon>Ochrophyta</taxon>
        <taxon>Bacillariophyta</taxon>
        <taxon>Coscinodiscophyceae</taxon>
        <taxon>Chaetocerotophycidae</taxon>
        <taxon>Chaetocerotales</taxon>
        <taxon>Chaetocerotaceae</taxon>
        <taxon>Chaetoceros</taxon>
    </lineage>
</organism>
<sequence>MLRLLFVLVSAFAFTPSESQWGRREFVSATATMAIASNKIVREKGYSPTLAKFSSLSLNKAGLVVIDQYTHNGDVLVEILGPKNIEDAAPLVISVGHGGRFKPKYVPTRTEDKHPVGIQGAGSNGFATVSDANTDELGFATVSATIDNWNLVPYFVINHLHRSKVDMNRYIDVAAQGNPIAEGAWNAFHDFISQAQVKVKQKFGTVTGRLKNGRFVEGVKGLLIDLHGYAGANDWRSGGNDDLPFIHWGYNMEDSLLDNRVDDIANSTLTHMSSLPEYDLESLVRGENSLGTRFYNVFQSHPNSTGYPKIGLGLPSKEFPNPYATTMDPIYCGAVRDDTCKRCKYFSGGFTIIYHEYLDWRRPNIDGVRMNTVQIELPRPLRSGIDGHDKAFVHDACAYALSISAISLVKDVFHIDSIASAVNDDICSSNL</sequence>
<gene>
    <name evidence="2" type="ORF">CTEN210_01496</name>
</gene>
<name>A0AAD3CF88_9STRA</name>
<keyword evidence="1" id="KW-0732">Signal</keyword>
<feature type="chain" id="PRO_5042277142" evidence="1">
    <location>
        <begin position="20"/>
        <end position="431"/>
    </location>
</feature>
<feature type="signal peptide" evidence="1">
    <location>
        <begin position="1"/>
        <end position="19"/>
    </location>
</feature>
<evidence type="ECO:0000313" key="2">
    <source>
        <dbReference type="EMBL" id="GFH45022.1"/>
    </source>
</evidence>
<proteinExistence type="predicted"/>
<comment type="caution">
    <text evidence="2">The sequence shown here is derived from an EMBL/GenBank/DDBJ whole genome shotgun (WGS) entry which is preliminary data.</text>
</comment>
<dbReference type="EMBL" id="BLLK01000020">
    <property type="protein sequence ID" value="GFH45022.1"/>
    <property type="molecule type" value="Genomic_DNA"/>
</dbReference>
<accession>A0AAD3CF88</accession>
<dbReference type="AlphaFoldDB" id="A0AAD3CF88"/>
<reference evidence="2 3" key="1">
    <citation type="journal article" date="2021" name="Sci. Rep.">
        <title>The genome of the diatom Chaetoceros tenuissimus carries an ancient integrated fragment of an extant virus.</title>
        <authorList>
            <person name="Hongo Y."/>
            <person name="Kimura K."/>
            <person name="Takaki Y."/>
            <person name="Yoshida Y."/>
            <person name="Baba S."/>
            <person name="Kobayashi G."/>
            <person name="Nagasaki K."/>
            <person name="Hano T."/>
            <person name="Tomaru Y."/>
        </authorList>
    </citation>
    <scope>NUCLEOTIDE SEQUENCE [LARGE SCALE GENOMIC DNA]</scope>
    <source>
        <strain evidence="2 3">NIES-3715</strain>
    </source>
</reference>